<dbReference type="GO" id="GO:0005739">
    <property type="term" value="C:mitochondrion"/>
    <property type="evidence" value="ECO:0007669"/>
    <property type="project" value="TreeGrafter"/>
</dbReference>
<proteinExistence type="predicted"/>
<dbReference type="InterPro" id="IPR011032">
    <property type="entry name" value="GroES-like_sf"/>
</dbReference>
<reference evidence="2 3" key="1">
    <citation type="submission" date="2016-07" db="EMBL/GenBank/DDBJ databases">
        <title>Pervasive Adenine N6-methylation of Active Genes in Fungi.</title>
        <authorList>
            <consortium name="DOE Joint Genome Institute"/>
            <person name="Mondo S.J."/>
            <person name="Dannebaum R.O."/>
            <person name="Kuo R.C."/>
            <person name="Labutti K."/>
            <person name="Haridas S."/>
            <person name="Kuo A."/>
            <person name="Salamov A."/>
            <person name="Ahrendt S.R."/>
            <person name="Lipzen A."/>
            <person name="Sullivan W."/>
            <person name="Andreopoulos W.B."/>
            <person name="Clum A."/>
            <person name="Lindquist E."/>
            <person name="Daum C."/>
            <person name="Ramamoorthy G.K."/>
            <person name="Gryganskyi A."/>
            <person name="Culley D."/>
            <person name="Magnuson J.K."/>
            <person name="James T.Y."/>
            <person name="O'Malley M.A."/>
            <person name="Stajich J.E."/>
            <person name="Spatafora J.W."/>
            <person name="Visel A."/>
            <person name="Grigoriev I.V."/>
        </authorList>
    </citation>
    <scope>NUCLEOTIDE SEQUENCE [LARGE SCALE GENOMIC DNA]</scope>
    <source>
        <strain evidence="2 3">12-1054</strain>
    </source>
</reference>
<dbReference type="EMBL" id="MCFI01000006">
    <property type="protein sequence ID" value="ORY84324.1"/>
    <property type="molecule type" value="Genomic_DNA"/>
</dbReference>
<evidence type="ECO:0000313" key="3">
    <source>
        <dbReference type="Proteomes" id="UP000193685"/>
    </source>
</evidence>
<dbReference type="GeneID" id="63785623"/>
<dbReference type="AlphaFoldDB" id="A0A1Y2FLT5"/>
<dbReference type="SMART" id="SM00829">
    <property type="entry name" value="PKS_ER"/>
    <property type="match status" value="1"/>
</dbReference>
<dbReference type="Pfam" id="PF08240">
    <property type="entry name" value="ADH_N"/>
    <property type="match status" value="1"/>
</dbReference>
<dbReference type="Gene3D" id="3.90.180.10">
    <property type="entry name" value="Medium-chain alcohol dehydrogenases, catalytic domain"/>
    <property type="match status" value="1"/>
</dbReference>
<dbReference type="SUPFAM" id="SSF51735">
    <property type="entry name" value="NAD(P)-binding Rossmann-fold domains"/>
    <property type="match status" value="1"/>
</dbReference>
<dbReference type="InterPro" id="IPR013154">
    <property type="entry name" value="ADH-like_N"/>
</dbReference>
<dbReference type="GO" id="GO:0016491">
    <property type="term" value="F:oxidoreductase activity"/>
    <property type="evidence" value="ECO:0007669"/>
    <property type="project" value="InterPro"/>
</dbReference>
<protein>
    <submittedName>
        <fullName evidence="2">Quinone oxidoreductase</fullName>
    </submittedName>
</protein>
<dbReference type="CDD" id="cd08241">
    <property type="entry name" value="QOR1"/>
    <property type="match status" value="1"/>
</dbReference>
<evidence type="ECO:0000313" key="2">
    <source>
        <dbReference type="EMBL" id="ORY84324.1"/>
    </source>
</evidence>
<accession>A0A1Y2FLT5</accession>
<gene>
    <name evidence="2" type="ORF">BCR37DRAFT_378337</name>
</gene>
<dbReference type="PROSITE" id="PS01162">
    <property type="entry name" value="QOR_ZETA_CRYSTAL"/>
    <property type="match status" value="1"/>
</dbReference>
<dbReference type="PANTHER" id="PTHR43677">
    <property type="entry name" value="SHORT-CHAIN DEHYDROGENASE/REDUCTASE"/>
    <property type="match status" value="1"/>
</dbReference>
<name>A0A1Y2FLT5_PROLT</name>
<dbReference type="OMA" id="CDIRGVF"/>
<dbReference type="SUPFAM" id="SSF50129">
    <property type="entry name" value="GroES-like"/>
    <property type="match status" value="1"/>
</dbReference>
<dbReference type="InterPro" id="IPR020843">
    <property type="entry name" value="ER"/>
</dbReference>
<dbReference type="Gene3D" id="3.40.50.720">
    <property type="entry name" value="NAD(P)-binding Rossmann-like Domain"/>
    <property type="match status" value="1"/>
</dbReference>
<dbReference type="InterPro" id="IPR051397">
    <property type="entry name" value="Zn-ADH-like_protein"/>
</dbReference>
<comment type="caution">
    <text evidence="2">The sequence shown here is derived from an EMBL/GenBank/DDBJ whole genome shotgun (WGS) entry which is preliminary data.</text>
</comment>
<dbReference type="InterPro" id="IPR036291">
    <property type="entry name" value="NAD(P)-bd_dom_sf"/>
</dbReference>
<dbReference type="RefSeq" id="XP_040726342.1">
    <property type="nucleotide sequence ID" value="XM_040869024.1"/>
</dbReference>
<organism evidence="2 3">
    <name type="scientific">Protomyces lactucae-debilis</name>
    <dbReference type="NCBI Taxonomy" id="2754530"/>
    <lineage>
        <taxon>Eukaryota</taxon>
        <taxon>Fungi</taxon>
        <taxon>Dikarya</taxon>
        <taxon>Ascomycota</taxon>
        <taxon>Taphrinomycotina</taxon>
        <taxon>Taphrinomycetes</taxon>
        <taxon>Taphrinales</taxon>
        <taxon>Protomycetaceae</taxon>
        <taxon>Protomyces</taxon>
    </lineage>
</organism>
<feature type="domain" description="Enoyl reductase (ER)" evidence="1">
    <location>
        <begin position="11"/>
        <end position="323"/>
    </location>
</feature>
<dbReference type="Pfam" id="PF00107">
    <property type="entry name" value="ADH_zinc_N"/>
    <property type="match status" value="1"/>
</dbReference>
<dbReference type="Proteomes" id="UP000193685">
    <property type="component" value="Unassembled WGS sequence"/>
</dbReference>
<keyword evidence="3" id="KW-1185">Reference proteome</keyword>
<dbReference type="GO" id="GO:0008270">
    <property type="term" value="F:zinc ion binding"/>
    <property type="evidence" value="ECO:0007669"/>
    <property type="project" value="InterPro"/>
</dbReference>
<dbReference type="STRING" id="56484.A0A1Y2FLT5"/>
<sequence length="333" mass="35038">MKAVQLKEYVKDPSGLKVSSIADPVPGPGDLLIDIHAAATNFFDTLQIQGKYQTQPPFPWVAGAEFAGVVEKAPEGSAWSVGDKVFGAGQGSFAEKIVVKDTPGAVLPMPDGWSFVDACGLYVTAPTSYLALVNRAQLKKGETCLVHAAAGGVGLAAVQIAKALGAIVIATAGSADKLQVAKDFGADHCVNYTDKDYLDQIKKITKGKGCDVIYDPVGKIQESFKVVAWNGRILVIGFAGGKIEKVAMNLALLKQASIVGVFWGGNAIRRPNEAAGVWQGLMEMMSNGQLRPTVFSKVYDGLDGVAPALNALASRGTWGKVVINMKKDASSKL</sequence>
<dbReference type="InterPro" id="IPR013149">
    <property type="entry name" value="ADH-like_C"/>
</dbReference>
<dbReference type="OrthoDB" id="10257049at2759"/>
<evidence type="ECO:0000259" key="1">
    <source>
        <dbReference type="SMART" id="SM00829"/>
    </source>
</evidence>
<dbReference type="InterPro" id="IPR002364">
    <property type="entry name" value="Quin_OxRdtase/zeta-crystal_CS"/>
</dbReference>
<dbReference type="PANTHER" id="PTHR43677:SF4">
    <property type="entry name" value="QUINONE OXIDOREDUCTASE-LIKE PROTEIN 2"/>
    <property type="match status" value="1"/>
</dbReference>